<dbReference type="RefSeq" id="WP_170956721.1">
    <property type="nucleotide sequence ID" value="NZ_NVLK01000128.1"/>
</dbReference>
<evidence type="ECO:0000259" key="2">
    <source>
        <dbReference type="Pfam" id="PF07732"/>
    </source>
</evidence>
<dbReference type="CDD" id="cd13844">
    <property type="entry name" value="CuRO_1_BOD_CotA_like"/>
    <property type="match status" value="1"/>
</dbReference>
<evidence type="ECO:0000256" key="1">
    <source>
        <dbReference type="ARBA" id="ARBA00010609"/>
    </source>
</evidence>
<dbReference type="Gene3D" id="2.60.40.420">
    <property type="entry name" value="Cupredoxins - blue copper proteins"/>
    <property type="match status" value="1"/>
</dbReference>
<protein>
    <submittedName>
        <fullName evidence="3">Copper oxidase</fullName>
    </submittedName>
</protein>
<gene>
    <name evidence="3" type="ORF">COM96_28475</name>
</gene>
<dbReference type="AlphaFoldDB" id="A0A2A7HPG3"/>
<dbReference type="PANTHER" id="PTHR48267:SF1">
    <property type="entry name" value="BILIRUBIN OXIDASE"/>
    <property type="match status" value="1"/>
</dbReference>
<dbReference type="GO" id="GO:0005507">
    <property type="term" value="F:copper ion binding"/>
    <property type="evidence" value="ECO:0007669"/>
    <property type="project" value="InterPro"/>
</dbReference>
<dbReference type="InterPro" id="IPR008972">
    <property type="entry name" value="Cupredoxin"/>
</dbReference>
<feature type="non-terminal residue" evidence="3">
    <location>
        <position position="182"/>
    </location>
</feature>
<dbReference type="FunFam" id="2.60.40.420:FF:000087">
    <property type="entry name" value="Spore coat protein A"/>
    <property type="match status" value="1"/>
</dbReference>
<proteinExistence type="inferred from homology"/>
<dbReference type="PANTHER" id="PTHR48267">
    <property type="entry name" value="CUPREDOXIN SUPERFAMILY PROTEIN"/>
    <property type="match status" value="1"/>
</dbReference>
<organism evidence="3 4">
    <name type="scientific">Bacillus cereus</name>
    <dbReference type="NCBI Taxonomy" id="1396"/>
    <lineage>
        <taxon>Bacteria</taxon>
        <taxon>Bacillati</taxon>
        <taxon>Bacillota</taxon>
        <taxon>Bacilli</taxon>
        <taxon>Bacillales</taxon>
        <taxon>Bacillaceae</taxon>
        <taxon>Bacillus</taxon>
        <taxon>Bacillus cereus group</taxon>
    </lineage>
</organism>
<comment type="similarity">
    <text evidence="1">Belongs to the multicopper oxidase family.</text>
</comment>
<feature type="domain" description="Plastocyanin-like" evidence="2">
    <location>
        <begin position="44"/>
        <end position="82"/>
    </location>
</feature>
<evidence type="ECO:0000313" key="4">
    <source>
        <dbReference type="Proteomes" id="UP000220006"/>
    </source>
</evidence>
<dbReference type="InterPro" id="IPR045087">
    <property type="entry name" value="Cu-oxidase_fam"/>
</dbReference>
<reference evidence="3 4" key="1">
    <citation type="submission" date="2017-09" db="EMBL/GenBank/DDBJ databases">
        <title>Large-scale bioinformatics analysis of Bacillus genomes uncovers conserved roles of natural products in bacterial physiology.</title>
        <authorList>
            <consortium name="Agbiome Team Llc"/>
            <person name="Bleich R.M."/>
            <person name="Grubbs K.J."/>
            <person name="Santa Maria K.C."/>
            <person name="Allen S.E."/>
            <person name="Farag S."/>
            <person name="Shank E.A."/>
            <person name="Bowers A."/>
        </authorList>
    </citation>
    <scope>NUCLEOTIDE SEQUENCE [LARGE SCALE GENOMIC DNA]</scope>
    <source>
        <strain evidence="3 4">AFS096845</strain>
    </source>
</reference>
<sequence>MSLEKFVDALPIPSVLKAKDKHDNIPFYEVTMKEVKQKLHRDLPPTTVWGYNGMYPGPTFEVQRNHPILVKWKNKLPFEHLLPVDRTIHGAEPDKPSVRTVVHLHEGRVRPENDGYPEAWFTRNFENVGPKFVHEVYYYPNCQRPATLWYHDHALGITRLNVYAGLAGFYLLRDKEEEKLNL</sequence>
<dbReference type="EMBL" id="NVLK01000128">
    <property type="protein sequence ID" value="PEC18858.1"/>
    <property type="molecule type" value="Genomic_DNA"/>
</dbReference>
<accession>A0A2A7HPG3</accession>
<dbReference type="Proteomes" id="UP000220006">
    <property type="component" value="Unassembled WGS sequence"/>
</dbReference>
<name>A0A2A7HPG3_BACCE</name>
<comment type="caution">
    <text evidence="3">The sequence shown here is derived from an EMBL/GenBank/DDBJ whole genome shotgun (WGS) entry which is preliminary data.</text>
</comment>
<evidence type="ECO:0000313" key="3">
    <source>
        <dbReference type="EMBL" id="PEC18858.1"/>
    </source>
</evidence>
<dbReference type="SUPFAM" id="SSF49503">
    <property type="entry name" value="Cupredoxins"/>
    <property type="match status" value="1"/>
</dbReference>
<dbReference type="Pfam" id="PF07732">
    <property type="entry name" value="Cu-oxidase_3"/>
    <property type="match status" value="1"/>
</dbReference>
<dbReference type="InterPro" id="IPR011707">
    <property type="entry name" value="Cu-oxidase-like_N"/>
</dbReference>